<dbReference type="Proteomes" id="UP000184300">
    <property type="component" value="Unassembled WGS sequence"/>
</dbReference>
<protein>
    <submittedName>
        <fullName evidence="2">Uncharacterized protein</fullName>
    </submittedName>
</protein>
<proteinExistence type="predicted"/>
<name>A0A1L9VY71_ASPGL</name>
<reference evidence="3" key="1">
    <citation type="journal article" date="2017" name="Genome Biol.">
        <title>Comparative genomics reveals high biological diversity and specific adaptations in the industrially and medically important fungal genus Aspergillus.</title>
        <authorList>
            <person name="de Vries R.P."/>
            <person name="Riley R."/>
            <person name="Wiebenga A."/>
            <person name="Aguilar-Osorio G."/>
            <person name="Amillis S."/>
            <person name="Uchima C.A."/>
            <person name="Anderluh G."/>
            <person name="Asadollahi M."/>
            <person name="Askin M."/>
            <person name="Barry K."/>
            <person name="Battaglia E."/>
            <person name="Bayram O."/>
            <person name="Benocci T."/>
            <person name="Braus-Stromeyer S.A."/>
            <person name="Caldana C."/>
            <person name="Canovas D."/>
            <person name="Cerqueira G.C."/>
            <person name="Chen F."/>
            <person name="Chen W."/>
            <person name="Choi C."/>
            <person name="Clum A."/>
            <person name="Dos Santos R.A."/>
            <person name="Damasio A.R."/>
            <person name="Diallinas G."/>
            <person name="Emri T."/>
            <person name="Fekete E."/>
            <person name="Flipphi M."/>
            <person name="Freyberg S."/>
            <person name="Gallo A."/>
            <person name="Gournas C."/>
            <person name="Habgood R."/>
            <person name="Hainaut M."/>
            <person name="Harispe M.L."/>
            <person name="Henrissat B."/>
            <person name="Hilden K.S."/>
            <person name="Hope R."/>
            <person name="Hossain A."/>
            <person name="Karabika E."/>
            <person name="Karaffa L."/>
            <person name="Karanyi Z."/>
            <person name="Krasevec N."/>
            <person name="Kuo A."/>
            <person name="Kusch H."/>
            <person name="LaButti K."/>
            <person name="Lagendijk E.L."/>
            <person name="Lapidus A."/>
            <person name="Levasseur A."/>
            <person name="Lindquist E."/>
            <person name="Lipzen A."/>
            <person name="Logrieco A.F."/>
            <person name="MacCabe A."/>
            <person name="Maekelae M.R."/>
            <person name="Malavazi I."/>
            <person name="Melin P."/>
            <person name="Meyer V."/>
            <person name="Mielnichuk N."/>
            <person name="Miskei M."/>
            <person name="Molnar A.P."/>
            <person name="Mule G."/>
            <person name="Ngan C.Y."/>
            <person name="Orejas M."/>
            <person name="Orosz E."/>
            <person name="Ouedraogo J.P."/>
            <person name="Overkamp K.M."/>
            <person name="Park H.-S."/>
            <person name="Perrone G."/>
            <person name="Piumi F."/>
            <person name="Punt P.J."/>
            <person name="Ram A.F."/>
            <person name="Ramon A."/>
            <person name="Rauscher S."/>
            <person name="Record E."/>
            <person name="Riano-Pachon D.M."/>
            <person name="Robert V."/>
            <person name="Roehrig J."/>
            <person name="Ruller R."/>
            <person name="Salamov A."/>
            <person name="Salih N.S."/>
            <person name="Samson R.A."/>
            <person name="Sandor E."/>
            <person name="Sanguinetti M."/>
            <person name="Schuetze T."/>
            <person name="Sepcic K."/>
            <person name="Shelest E."/>
            <person name="Sherlock G."/>
            <person name="Sophianopoulou V."/>
            <person name="Squina F.M."/>
            <person name="Sun H."/>
            <person name="Susca A."/>
            <person name="Todd R.B."/>
            <person name="Tsang A."/>
            <person name="Unkles S.E."/>
            <person name="van de Wiele N."/>
            <person name="van Rossen-Uffink D."/>
            <person name="Oliveira J.V."/>
            <person name="Vesth T.C."/>
            <person name="Visser J."/>
            <person name="Yu J.-H."/>
            <person name="Zhou M."/>
            <person name="Andersen M.R."/>
            <person name="Archer D.B."/>
            <person name="Baker S.E."/>
            <person name="Benoit I."/>
            <person name="Brakhage A.A."/>
            <person name="Braus G.H."/>
            <person name="Fischer R."/>
            <person name="Frisvad J.C."/>
            <person name="Goldman G.H."/>
            <person name="Houbraken J."/>
            <person name="Oakley B."/>
            <person name="Pocsi I."/>
            <person name="Scazzocchio C."/>
            <person name="Seiboth B."/>
            <person name="vanKuyk P.A."/>
            <person name="Wortman J."/>
            <person name="Dyer P.S."/>
            <person name="Grigoriev I.V."/>
        </authorList>
    </citation>
    <scope>NUCLEOTIDE SEQUENCE [LARGE SCALE GENOMIC DNA]</scope>
    <source>
        <strain evidence="3">CBS 516.65</strain>
    </source>
</reference>
<feature type="region of interest" description="Disordered" evidence="1">
    <location>
        <begin position="1"/>
        <end position="46"/>
    </location>
</feature>
<dbReference type="EMBL" id="KV878889">
    <property type="protein sequence ID" value="OJJ88817.1"/>
    <property type="molecule type" value="Genomic_DNA"/>
</dbReference>
<evidence type="ECO:0000256" key="1">
    <source>
        <dbReference type="SAM" id="MobiDB-lite"/>
    </source>
</evidence>
<accession>A0A1L9VY71</accession>
<gene>
    <name evidence="2" type="ORF">ASPGLDRAFT_22286</name>
</gene>
<organism evidence="2 3">
    <name type="scientific">Aspergillus glaucus CBS 516.65</name>
    <dbReference type="NCBI Taxonomy" id="1160497"/>
    <lineage>
        <taxon>Eukaryota</taxon>
        <taxon>Fungi</taxon>
        <taxon>Dikarya</taxon>
        <taxon>Ascomycota</taxon>
        <taxon>Pezizomycotina</taxon>
        <taxon>Eurotiomycetes</taxon>
        <taxon>Eurotiomycetidae</taxon>
        <taxon>Eurotiales</taxon>
        <taxon>Aspergillaceae</taxon>
        <taxon>Aspergillus</taxon>
        <taxon>Aspergillus subgen. Aspergillus</taxon>
    </lineage>
</organism>
<dbReference type="VEuPathDB" id="FungiDB:ASPGLDRAFT_22286"/>
<dbReference type="GeneID" id="34459428"/>
<dbReference type="AlphaFoldDB" id="A0A1L9VY71"/>
<evidence type="ECO:0000313" key="2">
    <source>
        <dbReference type="EMBL" id="OJJ88817.1"/>
    </source>
</evidence>
<evidence type="ECO:0000313" key="3">
    <source>
        <dbReference type="Proteomes" id="UP000184300"/>
    </source>
</evidence>
<sequence>MAGQSARADRRTSEDLAKEADAGLSGMDIGPGSPTPMPTNQQPNMAETINNNNQQQADPNAAFMAQFMGSLQSNTTQDPLEKEEKRITCLATHHWRDHTPCLEGRENFTSWWNAILMVAEYIGGREILVQEIAQPPPDGNPMEKLQWEIRSRLLHTRILDQLPPDIQQQVQSEHIQSPVQLWR</sequence>
<dbReference type="RefSeq" id="XP_022405493.1">
    <property type="nucleotide sequence ID" value="XM_022543167.1"/>
</dbReference>
<keyword evidence="3" id="KW-1185">Reference proteome</keyword>
<feature type="compositionally biased region" description="Basic and acidic residues" evidence="1">
    <location>
        <begin position="7"/>
        <end position="21"/>
    </location>
</feature>